<name>A0A835PHR1_VANPL</name>
<evidence type="ECO:0000313" key="4">
    <source>
        <dbReference type="Proteomes" id="UP000639772"/>
    </source>
</evidence>
<evidence type="ECO:0000313" key="3">
    <source>
        <dbReference type="Proteomes" id="UP000636800"/>
    </source>
</evidence>
<sequence>MTEKGYVLVKGCAEEGENHFEHMFTYHIGLASCWRIQIWNSRFGLSNSVLM</sequence>
<accession>A0A835PHR1</accession>
<dbReference type="EMBL" id="JADCNL010000112">
    <property type="protein sequence ID" value="KAG0450454.1"/>
    <property type="molecule type" value="Genomic_DNA"/>
</dbReference>
<keyword evidence="3" id="KW-1185">Reference proteome</keyword>
<gene>
    <name evidence="2" type="ORF">HPP92_026674</name>
    <name evidence="1" type="ORF">HPP92_026897</name>
</gene>
<feature type="non-terminal residue" evidence="2">
    <location>
        <position position="51"/>
    </location>
</feature>
<protein>
    <submittedName>
        <fullName evidence="2">Uncharacterized protein</fullName>
    </submittedName>
</protein>
<proteinExistence type="predicted"/>
<dbReference type="AlphaFoldDB" id="A0A835PHR1"/>
<dbReference type="EMBL" id="JADCNM010000113">
    <property type="protein sequence ID" value="KAG0450552.1"/>
    <property type="molecule type" value="Genomic_DNA"/>
</dbReference>
<dbReference type="PROSITE" id="PS51257">
    <property type="entry name" value="PROKAR_LIPOPROTEIN"/>
    <property type="match status" value="1"/>
</dbReference>
<organism evidence="2 4">
    <name type="scientific">Vanilla planifolia</name>
    <name type="common">Vanilla</name>
    <dbReference type="NCBI Taxonomy" id="51239"/>
    <lineage>
        <taxon>Eukaryota</taxon>
        <taxon>Viridiplantae</taxon>
        <taxon>Streptophyta</taxon>
        <taxon>Embryophyta</taxon>
        <taxon>Tracheophyta</taxon>
        <taxon>Spermatophyta</taxon>
        <taxon>Magnoliopsida</taxon>
        <taxon>Liliopsida</taxon>
        <taxon>Asparagales</taxon>
        <taxon>Orchidaceae</taxon>
        <taxon>Vanilloideae</taxon>
        <taxon>Vanilleae</taxon>
        <taxon>Vanilla</taxon>
    </lineage>
</organism>
<comment type="caution">
    <text evidence="2">The sequence shown here is derived from an EMBL/GenBank/DDBJ whole genome shotgun (WGS) entry which is preliminary data.</text>
</comment>
<evidence type="ECO:0000313" key="1">
    <source>
        <dbReference type="EMBL" id="KAG0450454.1"/>
    </source>
</evidence>
<reference evidence="3 4" key="1">
    <citation type="journal article" date="2020" name="Nat. Food">
        <title>A phased Vanilla planifolia genome enables genetic improvement of flavour and production.</title>
        <authorList>
            <person name="Hasing T."/>
            <person name="Tang H."/>
            <person name="Brym M."/>
            <person name="Khazi F."/>
            <person name="Huang T."/>
            <person name="Chambers A.H."/>
        </authorList>
    </citation>
    <scope>NUCLEOTIDE SEQUENCE [LARGE SCALE GENOMIC DNA]</scope>
    <source>
        <tissue evidence="2">Leaf</tissue>
    </source>
</reference>
<evidence type="ECO:0000313" key="2">
    <source>
        <dbReference type="EMBL" id="KAG0450552.1"/>
    </source>
</evidence>
<dbReference type="Proteomes" id="UP000636800">
    <property type="component" value="Unassembled WGS sequence"/>
</dbReference>
<dbReference type="Proteomes" id="UP000639772">
    <property type="component" value="Unassembled WGS sequence"/>
</dbReference>